<evidence type="ECO:0000313" key="1">
    <source>
        <dbReference type="EMBL" id="QQT00223.1"/>
    </source>
</evidence>
<proteinExistence type="predicted"/>
<accession>A0A974S0C4</accession>
<keyword evidence="2" id="KW-1185">Reference proteome</keyword>
<keyword evidence="1" id="KW-0862">Zinc</keyword>
<keyword evidence="1" id="KW-0863">Zinc-finger</keyword>
<protein>
    <submittedName>
        <fullName evidence="1">Zinc-finger domain-containing protein</fullName>
    </submittedName>
</protein>
<dbReference type="AlphaFoldDB" id="A0A974S0C4"/>
<evidence type="ECO:0000313" key="2">
    <source>
        <dbReference type="Proteomes" id="UP000595254"/>
    </source>
</evidence>
<name>A0A974S0C4_PERPY</name>
<dbReference type="KEGG" id="ppsr:I6J18_22040"/>
<dbReference type="Pfam" id="PF10782">
    <property type="entry name" value="zf-C2HCIx2C"/>
    <property type="match status" value="1"/>
</dbReference>
<reference evidence="1 2" key="1">
    <citation type="submission" date="2021-01" db="EMBL/GenBank/DDBJ databases">
        <title>FDA dAtabase for Regulatory Grade micrObial Sequences (FDA-ARGOS): Supporting development and validation of Infectious Disease Dx tests.</title>
        <authorList>
            <person name="Nelson B."/>
            <person name="Plummer A."/>
            <person name="Tallon L."/>
            <person name="Sadzewicz L."/>
            <person name="Zhao X."/>
            <person name="Boylan J."/>
            <person name="Ott S."/>
            <person name="Bowen H."/>
            <person name="Vavikolanu K."/>
            <person name="Mehta A."/>
            <person name="Aluvathingal J."/>
            <person name="Nadendla S."/>
            <person name="Myers T."/>
            <person name="Yan Y."/>
            <person name="Sichtig H."/>
        </authorList>
    </citation>
    <scope>NUCLEOTIDE SEQUENCE [LARGE SCALE GENOMIC DNA]</scope>
    <source>
        <strain evidence="1 2">FDAARGOS_1161</strain>
    </source>
</reference>
<dbReference type="RefSeq" id="WP_040374786.1">
    <property type="nucleotide sequence ID" value="NZ_CP068053.1"/>
</dbReference>
<organism evidence="1 2">
    <name type="scientific">Peribacillus psychrosaccharolyticus</name>
    <name type="common">Bacillus psychrosaccharolyticus</name>
    <dbReference type="NCBI Taxonomy" id="1407"/>
    <lineage>
        <taxon>Bacteria</taxon>
        <taxon>Bacillati</taxon>
        <taxon>Bacillota</taxon>
        <taxon>Bacilli</taxon>
        <taxon>Bacillales</taxon>
        <taxon>Bacillaceae</taxon>
        <taxon>Peribacillus</taxon>
    </lineage>
</organism>
<keyword evidence="1" id="KW-0479">Metal-binding</keyword>
<dbReference type="EMBL" id="CP068053">
    <property type="protein sequence ID" value="QQT00223.1"/>
    <property type="molecule type" value="Genomic_DNA"/>
</dbReference>
<gene>
    <name evidence="1" type="ORF">I6J18_22040</name>
</gene>
<dbReference type="InterPro" id="IPR019718">
    <property type="entry name" value="DUF2602"/>
</dbReference>
<dbReference type="Proteomes" id="UP000595254">
    <property type="component" value="Chromosome"/>
</dbReference>
<sequence>MERKKYFDEVEDIFSFDCKDCFVYKHFKKEKGKRYAHKFCISECTVGEKLKMIGNKLGG</sequence>
<dbReference type="GO" id="GO:0008270">
    <property type="term" value="F:zinc ion binding"/>
    <property type="evidence" value="ECO:0007669"/>
    <property type="project" value="UniProtKB-KW"/>
</dbReference>